<organism evidence="3 4">
    <name type="scientific">Actinophytocola oryzae</name>
    <dbReference type="NCBI Taxonomy" id="502181"/>
    <lineage>
        <taxon>Bacteria</taxon>
        <taxon>Bacillati</taxon>
        <taxon>Actinomycetota</taxon>
        <taxon>Actinomycetes</taxon>
        <taxon>Pseudonocardiales</taxon>
        <taxon>Pseudonocardiaceae</taxon>
    </lineage>
</organism>
<feature type="domain" description="Flavodoxin-like" evidence="2">
    <location>
        <begin position="4"/>
        <end position="165"/>
    </location>
</feature>
<comment type="caution">
    <text evidence="3">The sequence shown here is derived from an EMBL/GenBank/DDBJ whole genome shotgun (WGS) entry which is preliminary data.</text>
</comment>
<keyword evidence="4" id="KW-1185">Reference proteome</keyword>
<dbReference type="SUPFAM" id="SSF52218">
    <property type="entry name" value="Flavoproteins"/>
    <property type="match status" value="1"/>
</dbReference>
<dbReference type="Gene3D" id="3.40.50.360">
    <property type="match status" value="1"/>
</dbReference>
<protein>
    <submittedName>
        <fullName evidence="3">Flavodoxin</fullName>
    </submittedName>
</protein>
<dbReference type="InterPro" id="IPR001226">
    <property type="entry name" value="Flavodoxin_CS"/>
</dbReference>
<feature type="region of interest" description="Disordered" evidence="1">
    <location>
        <begin position="63"/>
        <end position="82"/>
    </location>
</feature>
<dbReference type="OrthoDB" id="3253043at2"/>
<accession>A0A4R7V3Z2</accession>
<proteinExistence type="predicted"/>
<feature type="compositionally biased region" description="Basic and acidic residues" evidence="1">
    <location>
        <begin position="67"/>
        <end position="80"/>
    </location>
</feature>
<dbReference type="PROSITE" id="PS50902">
    <property type="entry name" value="FLAVODOXIN_LIKE"/>
    <property type="match status" value="1"/>
</dbReference>
<dbReference type="GO" id="GO:0010181">
    <property type="term" value="F:FMN binding"/>
    <property type="evidence" value="ECO:0007669"/>
    <property type="project" value="InterPro"/>
</dbReference>
<dbReference type="InterPro" id="IPR008254">
    <property type="entry name" value="Flavodoxin/NO_synth"/>
</dbReference>
<dbReference type="RefSeq" id="WP_133906606.1">
    <property type="nucleotide sequence ID" value="NZ_SOCP01000014.1"/>
</dbReference>
<evidence type="ECO:0000313" key="3">
    <source>
        <dbReference type="EMBL" id="TDV44138.1"/>
    </source>
</evidence>
<dbReference type="Proteomes" id="UP000294927">
    <property type="component" value="Unassembled WGS sequence"/>
</dbReference>
<dbReference type="AlphaFoldDB" id="A0A4R7V3Z2"/>
<reference evidence="3 4" key="1">
    <citation type="submission" date="2019-03" db="EMBL/GenBank/DDBJ databases">
        <title>Genomic Encyclopedia of Archaeal and Bacterial Type Strains, Phase II (KMG-II): from individual species to whole genera.</title>
        <authorList>
            <person name="Goeker M."/>
        </authorList>
    </citation>
    <scope>NUCLEOTIDE SEQUENCE [LARGE SCALE GENOMIC DNA]</scope>
    <source>
        <strain evidence="3 4">DSM 45499</strain>
    </source>
</reference>
<evidence type="ECO:0000313" key="4">
    <source>
        <dbReference type="Proteomes" id="UP000294927"/>
    </source>
</evidence>
<dbReference type="InterPro" id="IPR029039">
    <property type="entry name" value="Flavoprotein-like_sf"/>
</dbReference>
<dbReference type="EMBL" id="SOCP01000014">
    <property type="protein sequence ID" value="TDV44138.1"/>
    <property type="molecule type" value="Genomic_DNA"/>
</dbReference>
<evidence type="ECO:0000259" key="2">
    <source>
        <dbReference type="PROSITE" id="PS50902"/>
    </source>
</evidence>
<gene>
    <name evidence="3" type="ORF">CLV71_11447</name>
</gene>
<dbReference type="GO" id="GO:0009055">
    <property type="term" value="F:electron transfer activity"/>
    <property type="evidence" value="ECO:0007669"/>
    <property type="project" value="InterPro"/>
</dbReference>
<evidence type="ECO:0000256" key="1">
    <source>
        <dbReference type="SAM" id="MobiDB-lite"/>
    </source>
</evidence>
<dbReference type="Pfam" id="PF00258">
    <property type="entry name" value="Flavodoxin_1"/>
    <property type="match status" value="1"/>
</dbReference>
<dbReference type="PROSITE" id="PS00201">
    <property type="entry name" value="FLAVODOXIN"/>
    <property type="match status" value="1"/>
</dbReference>
<sequence>MTHTLVVFESMFGNTKKIAEAVADGLRTELTVEVAEARSAPAVLGSEVDLLVVGGPTHAFGMSRRSTRADAGRQGADREAAAGTGLREFVEGLAAGTARPAVAAFDTKVSRPRLPGSAARAARNRLRRAGFRTVSQAENFHVSGTPGPLLDGELARARVWGEQLTRHAHTQRSG</sequence>
<name>A0A4R7V3Z2_9PSEU</name>